<dbReference type="Gene3D" id="3.40.50.620">
    <property type="entry name" value="HUPs"/>
    <property type="match status" value="1"/>
</dbReference>
<dbReference type="KEGG" id="das:Daes_0716"/>
<accession>E6VZL9</accession>
<evidence type="ECO:0000256" key="4">
    <source>
        <dbReference type="ARBA" id="ARBA00022741"/>
    </source>
</evidence>
<dbReference type="CDD" id="cd01991">
    <property type="entry name" value="Asn_synthase_B_C"/>
    <property type="match status" value="1"/>
</dbReference>
<dbReference type="HOGENOM" id="CLU_014658_3_1_7"/>
<dbReference type="Pfam" id="PF13537">
    <property type="entry name" value="GATase_7"/>
    <property type="match status" value="1"/>
</dbReference>
<reference evidence="12 13" key="2">
    <citation type="journal article" date="2014" name="Genome Announc.">
        <title>Complete Genome Sequence of the Subsurface, Mesophilic Sulfate-Reducing Bacterium Desulfovibrio aespoeensis Aspo-2.</title>
        <authorList>
            <person name="Pedersen K."/>
            <person name="Bengtsson A."/>
            <person name="Edlund J."/>
            <person name="Rabe L."/>
            <person name="Hazen T."/>
            <person name="Chakraborty R."/>
            <person name="Goodwin L."/>
            <person name="Shapiro N."/>
        </authorList>
    </citation>
    <scope>NUCLEOTIDE SEQUENCE [LARGE SCALE GENOMIC DNA]</scope>
    <source>
        <strain evidence="13">ATCC 700646 / DSM 10631 / Aspo-2</strain>
    </source>
</reference>
<name>E6VZL9_PSEA9</name>
<keyword evidence="4 9" id="KW-0547">Nucleotide-binding</keyword>
<dbReference type="Proteomes" id="UP000002191">
    <property type="component" value="Chromosome"/>
</dbReference>
<keyword evidence="13" id="KW-1185">Reference proteome</keyword>
<dbReference type="PANTHER" id="PTHR43284">
    <property type="entry name" value="ASPARAGINE SYNTHETASE (GLUTAMINE-HYDROLYZING)"/>
    <property type="match status" value="1"/>
</dbReference>
<dbReference type="STRING" id="643562.Daes_0716"/>
<dbReference type="InterPro" id="IPR017932">
    <property type="entry name" value="GATase_2_dom"/>
</dbReference>
<evidence type="ECO:0000256" key="2">
    <source>
        <dbReference type="ARBA" id="ARBA00005752"/>
    </source>
</evidence>
<dbReference type="Pfam" id="PF00733">
    <property type="entry name" value="Asn_synthase"/>
    <property type="match status" value="1"/>
</dbReference>
<evidence type="ECO:0000256" key="8">
    <source>
        <dbReference type="PIRSR" id="PIRSR001589-1"/>
    </source>
</evidence>
<dbReference type="NCBIfam" id="TIGR01536">
    <property type="entry name" value="asn_synth_AEB"/>
    <property type="match status" value="1"/>
</dbReference>
<keyword evidence="5 9" id="KW-0067">ATP-binding</keyword>
<dbReference type="EC" id="6.3.5.4" evidence="3"/>
<evidence type="ECO:0000256" key="6">
    <source>
        <dbReference type="ARBA" id="ARBA00022962"/>
    </source>
</evidence>
<evidence type="ECO:0000313" key="12">
    <source>
        <dbReference type="EMBL" id="ADU61733.1"/>
    </source>
</evidence>
<evidence type="ECO:0000256" key="1">
    <source>
        <dbReference type="ARBA" id="ARBA00005187"/>
    </source>
</evidence>
<feature type="binding site" evidence="9">
    <location>
        <position position="296"/>
    </location>
    <ligand>
        <name>ATP</name>
        <dbReference type="ChEBI" id="CHEBI:30616"/>
    </ligand>
</feature>
<dbReference type="GO" id="GO:0005524">
    <property type="term" value="F:ATP binding"/>
    <property type="evidence" value="ECO:0007669"/>
    <property type="project" value="UniProtKB-KW"/>
</dbReference>
<dbReference type="GO" id="GO:0005829">
    <property type="term" value="C:cytosol"/>
    <property type="evidence" value="ECO:0007669"/>
    <property type="project" value="TreeGrafter"/>
</dbReference>
<dbReference type="EMBL" id="CP002431">
    <property type="protein sequence ID" value="ADU61733.1"/>
    <property type="molecule type" value="Genomic_DNA"/>
</dbReference>
<evidence type="ECO:0000313" key="13">
    <source>
        <dbReference type="Proteomes" id="UP000002191"/>
    </source>
</evidence>
<dbReference type="Gene3D" id="3.60.20.10">
    <property type="entry name" value="Glutamine Phosphoribosylpyrophosphate, subunit 1, domain 1"/>
    <property type="match status" value="1"/>
</dbReference>
<evidence type="ECO:0000256" key="9">
    <source>
        <dbReference type="PIRSR" id="PIRSR001589-2"/>
    </source>
</evidence>
<proteinExistence type="inferred from homology"/>
<dbReference type="GO" id="GO:0004066">
    <property type="term" value="F:asparagine synthase (glutamine-hydrolyzing) activity"/>
    <property type="evidence" value="ECO:0007669"/>
    <property type="project" value="UniProtKB-EC"/>
</dbReference>
<sequence>MCGITGFLANSGWPFECIDSMAGAIAHRGPDDSGSWADPGAGIALGHRRLSILDLSALGRQPMVSNCGRFVIAYNGEVYNFRTIRTELRALGHEFKGDSDTEVIVAGMAQWGVQEAVKRFVGMFAFALWDRGERALYLVRDRLGIKPLYYGRVANAFVFGSELKALRAFPGFCNDIDRGALSLYFRHNYIPAPHSIYQGVRKLEPGSILRVQPGGEPSVIRYWSADEVWDRGLQAPFAGSMDEGAERLHDLLADAVGLRMISDVPIGAFLSGGIDSSLVVALMQAQSSRPVKTFSIGFREQEFDEAHYAKAVAAHLGTDHTELYVTAEDMLSVIPLLPKIWDEPFADSSQIPTYCVSRLAGGHVTVSLSGDGGDELFAGYDRYFWSRRVRRLLAVPLPLRKLIVAGLPRSVLASLGSLGRKAAWRLDGLGCASFAELYRFLVSHQKKPAEFVLGGFEPEAELSRNADARGDIFHRMTLWDTVSYLPDDILTKVDRASMAVGLEARVPILDHRVVEFAASLPLSMKVEKGQGKRILRKVLSRHVPDALVDRPKKGFGVPMERWLGRELRDWSESLLDQNRLVRQGYLDHQAVRRMWERFLAGDTYYCHFLWDILMFQAWLAEWEENR</sequence>
<dbReference type="GO" id="GO:0006529">
    <property type="term" value="P:asparagine biosynthetic process"/>
    <property type="evidence" value="ECO:0007669"/>
    <property type="project" value="UniProtKB-KW"/>
</dbReference>
<gene>
    <name evidence="12" type="ordered locus">Daes_0716</name>
</gene>
<feature type="domain" description="Glutamine amidotransferase type-2" evidence="11">
    <location>
        <begin position="2"/>
        <end position="214"/>
    </location>
</feature>
<feature type="binding site" evidence="9">
    <location>
        <position position="100"/>
    </location>
    <ligand>
        <name>L-glutamine</name>
        <dbReference type="ChEBI" id="CHEBI:58359"/>
    </ligand>
</feature>
<evidence type="ECO:0000256" key="10">
    <source>
        <dbReference type="PIRSR" id="PIRSR001589-3"/>
    </source>
</evidence>
<feature type="active site" description="For GATase activity" evidence="8">
    <location>
        <position position="2"/>
    </location>
</feature>
<evidence type="ECO:0000259" key="11">
    <source>
        <dbReference type="PROSITE" id="PS51278"/>
    </source>
</evidence>
<dbReference type="SUPFAM" id="SSF52402">
    <property type="entry name" value="Adenine nucleotide alpha hydrolases-like"/>
    <property type="match status" value="1"/>
</dbReference>
<protein>
    <recommendedName>
        <fullName evidence="3">asparagine synthase (glutamine-hydrolyzing)</fullName>
        <ecNumber evidence="3">6.3.5.4</ecNumber>
    </recommendedName>
</protein>
<dbReference type="PANTHER" id="PTHR43284:SF1">
    <property type="entry name" value="ASPARAGINE SYNTHETASE"/>
    <property type="match status" value="1"/>
</dbReference>
<dbReference type="OrthoDB" id="9763290at2"/>
<dbReference type="PIRSF" id="PIRSF001589">
    <property type="entry name" value="Asn_synthetase_glu-h"/>
    <property type="match status" value="1"/>
</dbReference>
<evidence type="ECO:0000256" key="7">
    <source>
        <dbReference type="ARBA" id="ARBA00048741"/>
    </source>
</evidence>
<evidence type="ECO:0000256" key="5">
    <source>
        <dbReference type="ARBA" id="ARBA00022840"/>
    </source>
</evidence>
<feature type="site" description="Important for beta-aspartyl-AMP intermediate formation" evidence="10">
    <location>
        <position position="371"/>
    </location>
</feature>
<comment type="catalytic activity">
    <reaction evidence="7">
        <text>L-aspartate + L-glutamine + ATP + H2O = L-asparagine + L-glutamate + AMP + diphosphate + H(+)</text>
        <dbReference type="Rhea" id="RHEA:12228"/>
        <dbReference type="ChEBI" id="CHEBI:15377"/>
        <dbReference type="ChEBI" id="CHEBI:15378"/>
        <dbReference type="ChEBI" id="CHEBI:29985"/>
        <dbReference type="ChEBI" id="CHEBI:29991"/>
        <dbReference type="ChEBI" id="CHEBI:30616"/>
        <dbReference type="ChEBI" id="CHEBI:33019"/>
        <dbReference type="ChEBI" id="CHEBI:58048"/>
        <dbReference type="ChEBI" id="CHEBI:58359"/>
        <dbReference type="ChEBI" id="CHEBI:456215"/>
        <dbReference type="EC" id="6.3.5.4"/>
    </reaction>
</comment>
<dbReference type="InterPro" id="IPR006426">
    <property type="entry name" value="Asn_synth_AEB"/>
</dbReference>
<dbReference type="CDD" id="cd00712">
    <property type="entry name" value="AsnB"/>
    <property type="match status" value="1"/>
</dbReference>
<dbReference type="InterPro" id="IPR014729">
    <property type="entry name" value="Rossmann-like_a/b/a_fold"/>
</dbReference>
<dbReference type="InterPro" id="IPR033738">
    <property type="entry name" value="AsnB_N"/>
</dbReference>
<keyword evidence="8" id="KW-0028">Amino-acid biosynthesis</keyword>
<feature type="binding site" evidence="9">
    <location>
        <begin position="369"/>
        <end position="370"/>
    </location>
    <ligand>
        <name>ATP</name>
        <dbReference type="ChEBI" id="CHEBI:30616"/>
    </ligand>
</feature>
<keyword evidence="8" id="KW-0061">Asparagine biosynthesis</keyword>
<dbReference type="PROSITE" id="PS51278">
    <property type="entry name" value="GATASE_TYPE_2"/>
    <property type="match status" value="1"/>
</dbReference>
<dbReference type="InterPro" id="IPR051786">
    <property type="entry name" value="ASN_synthetase/amidase"/>
</dbReference>
<dbReference type="InterPro" id="IPR001962">
    <property type="entry name" value="Asn_synthase"/>
</dbReference>
<dbReference type="SUPFAM" id="SSF56235">
    <property type="entry name" value="N-terminal nucleophile aminohydrolases (Ntn hydrolases)"/>
    <property type="match status" value="1"/>
</dbReference>
<dbReference type="eggNOG" id="COG0367">
    <property type="taxonomic scope" value="Bacteria"/>
</dbReference>
<organism evidence="12 13">
    <name type="scientific">Pseudodesulfovibrio aespoeensis (strain ATCC 700646 / DSM 10631 / Aspo-2)</name>
    <name type="common">Desulfovibrio aespoeensis</name>
    <dbReference type="NCBI Taxonomy" id="643562"/>
    <lineage>
        <taxon>Bacteria</taxon>
        <taxon>Pseudomonadati</taxon>
        <taxon>Thermodesulfobacteriota</taxon>
        <taxon>Desulfovibrionia</taxon>
        <taxon>Desulfovibrionales</taxon>
        <taxon>Desulfovibrionaceae</taxon>
    </lineage>
</organism>
<comment type="similarity">
    <text evidence="2">Belongs to the asparagine synthetase family.</text>
</comment>
<comment type="pathway">
    <text evidence="1">Amino-acid biosynthesis; L-asparagine biosynthesis; L-asparagine from L-aspartate (L-Gln route): step 1/1.</text>
</comment>
<evidence type="ECO:0000256" key="3">
    <source>
        <dbReference type="ARBA" id="ARBA00012737"/>
    </source>
</evidence>
<dbReference type="RefSeq" id="WP_013513664.1">
    <property type="nucleotide sequence ID" value="NC_014844.1"/>
</dbReference>
<dbReference type="InterPro" id="IPR029055">
    <property type="entry name" value="Ntn_hydrolases_N"/>
</dbReference>
<reference evidence="13" key="1">
    <citation type="submission" date="2010-12" db="EMBL/GenBank/DDBJ databases">
        <title>Complete sequence of Desulfovibrio aespoeensis Aspo-2.</title>
        <authorList>
            <consortium name="US DOE Joint Genome Institute"/>
            <person name="Lucas S."/>
            <person name="Copeland A."/>
            <person name="Lapidus A."/>
            <person name="Cheng J.-F."/>
            <person name="Goodwin L."/>
            <person name="Pitluck S."/>
            <person name="Chertkov O."/>
            <person name="Misra M."/>
            <person name="Detter J.C."/>
            <person name="Han C."/>
            <person name="Tapia R."/>
            <person name="Land M."/>
            <person name="Hauser L."/>
            <person name="Kyrpides N."/>
            <person name="Ivanova N."/>
            <person name="Ovchinnikova G."/>
            <person name="Pedersen K."/>
            <person name="Jagevall S."/>
            <person name="Hazen T."/>
            <person name="Woyke T."/>
        </authorList>
    </citation>
    <scope>NUCLEOTIDE SEQUENCE [LARGE SCALE GENOMIC DNA]</scope>
    <source>
        <strain evidence="13">ATCC 700646 / DSM 10631 / Aspo-2</strain>
    </source>
</reference>
<keyword evidence="6 8" id="KW-0315">Glutamine amidotransferase</keyword>
<dbReference type="AlphaFoldDB" id="E6VZL9"/>